<comment type="caution">
    <text evidence="2">The sequence shown here is derived from an EMBL/GenBank/DDBJ whole genome shotgun (WGS) entry which is preliminary data.</text>
</comment>
<dbReference type="InterPro" id="IPR023888">
    <property type="entry name" value="SdpC-like"/>
</dbReference>
<keyword evidence="1" id="KW-0812">Transmembrane</keyword>
<organism evidence="2 3">
    <name type="scientific">Bacillus thuringiensis</name>
    <dbReference type="NCBI Taxonomy" id="1428"/>
    <lineage>
        <taxon>Bacteria</taxon>
        <taxon>Bacillati</taxon>
        <taxon>Bacillota</taxon>
        <taxon>Bacilli</taxon>
        <taxon>Bacillales</taxon>
        <taxon>Bacillaceae</taxon>
        <taxon>Bacillus</taxon>
        <taxon>Bacillus cereus group</taxon>
    </lineage>
</organism>
<dbReference type="RefSeq" id="WP_097920197.1">
    <property type="nucleotide sequence ID" value="NZ_NUYG01000094.1"/>
</dbReference>
<keyword evidence="1" id="KW-0472">Membrane</keyword>
<proteinExistence type="predicted"/>
<dbReference type="AlphaFoldDB" id="A0AB36TLM0"/>
<sequence>MLFNLQFKKILVIFTIATVFFTFLMFFQNSADVNAQAKMNYTGEELYKGIVFGQGKVTSILPHMWDEKTMEKANSKEALELTNQLINEMKLIDYNYFNNLKSSIYSKNPVKINQALEDGSDLLKKGIDKLNLNAQSSEIIDQAGVGNQKFAAVSLPIIYLATSIYFMQVVDQSKTNLNISPAAGLGIHSNLEKEKVIQYIMESF</sequence>
<reference evidence="2 3" key="1">
    <citation type="submission" date="2017-09" db="EMBL/GenBank/DDBJ databases">
        <title>Large-scale bioinformatics analysis of Bacillus genomes uncovers conserved roles of natural products in bacterial physiology.</title>
        <authorList>
            <consortium name="Agbiome Team Llc"/>
            <person name="Bleich R.M."/>
            <person name="Grubbs K.J."/>
            <person name="Santa Maria K.C."/>
            <person name="Allen S.E."/>
            <person name="Farag S."/>
            <person name="Shank E.A."/>
            <person name="Bowers A."/>
        </authorList>
    </citation>
    <scope>NUCLEOTIDE SEQUENCE [LARGE SCALE GENOMIC DNA]</scope>
    <source>
        <strain evidence="2 3">AFS077661</strain>
    </source>
</reference>
<evidence type="ECO:0000313" key="3">
    <source>
        <dbReference type="Proteomes" id="UP000223839"/>
    </source>
</evidence>
<dbReference type="NCBIfam" id="TIGR04032">
    <property type="entry name" value="toxin_SdpC"/>
    <property type="match status" value="1"/>
</dbReference>
<evidence type="ECO:0000256" key="1">
    <source>
        <dbReference type="SAM" id="Phobius"/>
    </source>
</evidence>
<accession>A0AB36TLM0</accession>
<name>A0AB36TLM0_BACTU</name>
<keyword evidence="1" id="KW-1133">Transmembrane helix</keyword>
<dbReference type="EMBL" id="NUYG01000094">
    <property type="protein sequence ID" value="PFM84268.1"/>
    <property type="molecule type" value="Genomic_DNA"/>
</dbReference>
<gene>
    <name evidence="2" type="ORF">COJ61_30210</name>
</gene>
<protein>
    <recommendedName>
        <fullName evidence="4">Sporulation delaying protein family toxin</fullName>
    </recommendedName>
</protein>
<evidence type="ECO:0000313" key="2">
    <source>
        <dbReference type="EMBL" id="PFM84268.1"/>
    </source>
</evidence>
<feature type="transmembrane region" description="Helical" evidence="1">
    <location>
        <begin position="7"/>
        <end position="27"/>
    </location>
</feature>
<evidence type="ECO:0008006" key="4">
    <source>
        <dbReference type="Google" id="ProtNLM"/>
    </source>
</evidence>
<dbReference type="Pfam" id="PF26137">
    <property type="entry name" value="Toxin_SdpC"/>
    <property type="match status" value="1"/>
</dbReference>
<dbReference type="Proteomes" id="UP000223839">
    <property type="component" value="Unassembled WGS sequence"/>
</dbReference>